<feature type="signal peptide" evidence="1">
    <location>
        <begin position="1"/>
        <end position="22"/>
    </location>
</feature>
<dbReference type="RefSeq" id="WP_135952467.1">
    <property type="nucleotide sequence ID" value="NZ_CANPVL010000002.1"/>
</dbReference>
<accession>A0A4V3RT10</accession>
<gene>
    <name evidence="3" type="ORF">E5339_17770</name>
</gene>
<feature type="chain" id="PRO_5020652970" evidence="1">
    <location>
        <begin position="23"/>
        <end position="171"/>
    </location>
</feature>
<keyword evidence="1" id="KW-0732">Signal</keyword>
<dbReference type="InterPro" id="IPR000866">
    <property type="entry name" value="AhpC/TSA"/>
</dbReference>
<dbReference type="PROSITE" id="PS51352">
    <property type="entry name" value="THIOREDOXIN_2"/>
    <property type="match status" value="1"/>
</dbReference>
<dbReference type="AlphaFoldDB" id="A0A4V3RT10"/>
<dbReference type="InterPro" id="IPR050553">
    <property type="entry name" value="Thioredoxin_ResA/DsbE_sf"/>
</dbReference>
<evidence type="ECO:0000259" key="2">
    <source>
        <dbReference type="PROSITE" id="PS51352"/>
    </source>
</evidence>
<dbReference type="PANTHER" id="PTHR42852:SF17">
    <property type="entry name" value="THIOREDOXIN-LIKE PROTEIN HI_1115"/>
    <property type="match status" value="1"/>
</dbReference>
<organism evidence="3 4">
    <name type="scientific">Phocaeicola sartorii</name>
    <dbReference type="NCBI Taxonomy" id="671267"/>
    <lineage>
        <taxon>Bacteria</taxon>
        <taxon>Pseudomonadati</taxon>
        <taxon>Bacteroidota</taxon>
        <taxon>Bacteroidia</taxon>
        <taxon>Bacteroidales</taxon>
        <taxon>Bacteroidaceae</taxon>
        <taxon>Phocaeicola</taxon>
    </lineage>
</organism>
<protein>
    <submittedName>
        <fullName evidence="3">TlpA family protein disulfide reductase</fullName>
    </submittedName>
</protein>
<dbReference type="GO" id="GO:0016491">
    <property type="term" value="F:oxidoreductase activity"/>
    <property type="evidence" value="ECO:0007669"/>
    <property type="project" value="InterPro"/>
</dbReference>
<dbReference type="Gene3D" id="3.40.30.10">
    <property type="entry name" value="Glutaredoxin"/>
    <property type="match status" value="1"/>
</dbReference>
<dbReference type="CDD" id="cd02966">
    <property type="entry name" value="TlpA_like_family"/>
    <property type="match status" value="1"/>
</dbReference>
<feature type="domain" description="Thioredoxin" evidence="2">
    <location>
        <begin position="33"/>
        <end position="171"/>
    </location>
</feature>
<dbReference type="InterPro" id="IPR013766">
    <property type="entry name" value="Thioredoxin_domain"/>
</dbReference>
<dbReference type="EMBL" id="SRYJ01000047">
    <property type="protein sequence ID" value="TGY68039.1"/>
    <property type="molecule type" value="Genomic_DNA"/>
</dbReference>
<dbReference type="SUPFAM" id="SSF52833">
    <property type="entry name" value="Thioredoxin-like"/>
    <property type="match status" value="1"/>
</dbReference>
<evidence type="ECO:0000313" key="3">
    <source>
        <dbReference type="EMBL" id="TGY68039.1"/>
    </source>
</evidence>
<proteinExistence type="predicted"/>
<dbReference type="Pfam" id="PF00578">
    <property type="entry name" value="AhpC-TSA"/>
    <property type="match status" value="1"/>
</dbReference>
<dbReference type="PANTHER" id="PTHR42852">
    <property type="entry name" value="THIOL:DISULFIDE INTERCHANGE PROTEIN DSBE"/>
    <property type="match status" value="1"/>
</dbReference>
<dbReference type="Proteomes" id="UP000310760">
    <property type="component" value="Unassembled WGS sequence"/>
</dbReference>
<comment type="caution">
    <text evidence="3">The sequence shown here is derived from an EMBL/GenBank/DDBJ whole genome shotgun (WGS) entry which is preliminary data.</text>
</comment>
<evidence type="ECO:0000256" key="1">
    <source>
        <dbReference type="SAM" id="SignalP"/>
    </source>
</evidence>
<dbReference type="PROSITE" id="PS51257">
    <property type="entry name" value="PROKAR_LIPOPROTEIN"/>
    <property type="match status" value="1"/>
</dbReference>
<evidence type="ECO:0000313" key="4">
    <source>
        <dbReference type="Proteomes" id="UP000310760"/>
    </source>
</evidence>
<sequence>MKNWIKTVCLLFCASVMFTACIDDDVEEGVIELQPGERVPAFSVTMDDGRTVTSGSLKGEVSLIVFFHTGCPDCRKELPVLQKIYTDYGQRIRMVCISREEDPAEIARYWDENHLTLPYSAQEDRTVYYLFAKSGIPRVYVVDKELVIRSVFTDNPLAGYEDLAEAIEANW</sequence>
<name>A0A4V3RT10_9BACT</name>
<reference evidence="3 4" key="1">
    <citation type="submission" date="2019-04" db="EMBL/GenBank/DDBJ databases">
        <title>Microbes associate with the intestines of laboratory mice.</title>
        <authorList>
            <person name="Navarre W."/>
            <person name="Wong E."/>
            <person name="Huang K."/>
            <person name="Tropini C."/>
            <person name="Ng K."/>
            <person name="Yu B."/>
        </authorList>
    </citation>
    <scope>NUCLEOTIDE SEQUENCE [LARGE SCALE GENOMIC DNA]</scope>
    <source>
        <strain evidence="3 4">NM22_B1</strain>
    </source>
</reference>
<dbReference type="InterPro" id="IPR036249">
    <property type="entry name" value="Thioredoxin-like_sf"/>
</dbReference>
<dbReference type="GO" id="GO:0016209">
    <property type="term" value="F:antioxidant activity"/>
    <property type="evidence" value="ECO:0007669"/>
    <property type="project" value="InterPro"/>
</dbReference>